<dbReference type="GO" id="GO:0039694">
    <property type="term" value="P:viral RNA genome replication"/>
    <property type="evidence" value="ECO:0007669"/>
    <property type="project" value="InterPro"/>
</dbReference>
<dbReference type="InterPro" id="IPR005093">
    <property type="entry name" value="RNArep_beta"/>
</dbReference>
<keyword evidence="5" id="KW-0547">Nucleotide-binding</keyword>
<organism evidence="11 12">
    <name type="scientific">ssRNA phage SRR7976299_3</name>
    <dbReference type="NCBI Taxonomy" id="2786643"/>
    <lineage>
        <taxon>Viruses</taxon>
        <taxon>Riboviria</taxon>
        <taxon>Orthornavirae</taxon>
        <taxon>Lenarviricota</taxon>
        <taxon>Leviviricetes</taxon>
        <taxon>Norzivirales</taxon>
        <taxon>Atkinsviridae</taxon>
        <taxon>Arihsbuvirus</taxon>
        <taxon>Arihsbuvirus caenadaptatum</taxon>
    </lineage>
</organism>
<keyword evidence="12" id="KW-1185">Reference proteome</keyword>
<keyword evidence="9" id="KW-0479">Metal-binding</keyword>
<proteinExistence type="predicted"/>
<evidence type="ECO:0000256" key="1">
    <source>
        <dbReference type="ARBA" id="ARBA00012494"/>
    </source>
</evidence>
<dbReference type="GO" id="GO:0000166">
    <property type="term" value="F:nucleotide binding"/>
    <property type="evidence" value="ECO:0007669"/>
    <property type="project" value="UniProtKB-KW"/>
</dbReference>
<dbReference type="InterPro" id="IPR007096">
    <property type="entry name" value="RNA-dir_Rpol_cat_phage"/>
</dbReference>
<name>A0A8S5L1U4_9VIRU</name>
<evidence type="ECO:0000256" key="7">
    <source>
        <dbReference type="ARBA" id="ARBA00030248"/>
    </source>
</evidence>
<dbReference type="KEGG" id="vg:80396857"/>
<keyword evidence="3" id="KW-0808">Transferase</keyword>
<evidence type="ECO:0000256" key="6">
    <source>
        <dbReference type="ARBA" id="ARBA00022953"/>
    </source>
</evidence>
<comment type="cofactor">
    <cofactor evidence="9">
        <name>Mg(2+)</name>
        <dbReference type="ChEBI" id="CHEBI:18420"/>
    </cofactor>
    <text evidence="9">Binds 2 Mg(2+) per subunit.</text>
</comment>
<comment type="catalytic activity">
    <reaction evidence="8">
        <text>RNA(n) + a ribonucleoside 5'-triphosphate = RNA(n+1) + diphosphate</text>
        <dbReference type="Rhea" id="RHEA:21248"/>
        <dbReference type="Rhea" id="RHEA-COMP:14527"/>
        <dbReference type="Rhea" id="RHEA-COMP:17342"/>
        <dbReference type="ChEBI" id="CHEBI:33019"/>
        <dbReference type="ChEBI" id="CHEBI:61557"/>
        <dbReference type="ChEBI" id="CHEBI:140395"/>
        <dbReference type="EC" id="2.7.7.48"/>
    </reaction>
</comment>
<evidence type="ECO:0000313" key="11">
    <source>
        <dbReference type="EMBL" id="DAD51082.1"/>
    </source>
</evidence>
<evidence type="ECO:0000256" key="9">
    <source>
        <dbReference type="PIRSR" id="PIRSR605093-1"/>
    </source>
</evidence>
<gene>
    <name evidence="11" type="primary">SRR7976299_3_3</name>
</gene>
<accession>A0A8S5L1U4</accession>
<keyword evidence="4" id="KW-0548">Nucleotidyltransferase</keyword>
<reference evidence="11" key="1">
    <citation type="submission" date="2020-09" db="EMBL/GenBank/DDBJ databases">
        <title>Leviviricetes taxonomy.</title>
        <authorList>
            <person name="Stockdale S.R."/>
            <person name="Callanan J."/>
            <person name="Adriaenssens E.M."/>
            <person name="Kuhn J.H."/>
            <person name="Rumnieks J."/>
            <person name="Shkoporov A."/>
            <person name="Draper L.A."/>
            <person name="Ross P."/>
            <person name="Hill C."/>
        </authorList>
    </citation>
    <scope>NUCLEOTIDE SEQUENCE</scope>
</reference>
<dbReference type="Pfam" id="PF03431">
    <property type="entry name" value="RNA_replicase_B"/>
    <property type="match status" value="1"/>
</dbReference>
<feature type="binding site" evidence="9">
    <location>
        <position position="338"/>
    </location>
    <ligand>
        <name>Mg(2+)</name>
        <dbReference type="ChEBI" id="CHEBI:18420"/>
        <label>2</label>
    </ligand>
</feature>
<keyword evidence="2 11" id="KW-0696">RNA-directed RNA polymerase</keyword>
<dbReference type="RefSeq" id="YP_010768692.1">
    <property type="nucleotide sequence ID" value="NC_073765.1"/>
</dbReference>
<sequence length="566" mass="63454">MKTQKLIEEVTSEENERRLRSFFEAFSASCSNIESPKVERQLARLRKKAQLGDATLKKAAIDTFLEANRLAGESSINLDAVVVGEARLFITTALERYFQEYIDSPQCEFSLPVILTNWKFGPGASRLTGDTHFFDKIRRSSGSVSARAIQYAILLRHLNKHLRRMDSAQRYKFKLVDASSMTTVPKNESTDRTICTEPLWNMALQLAAGAAIEGALRCMGLDISNQPTKNRRLAYIGSRDGELATIDLKMASDLITPALIKLLWPASWYNFLLAIRSEHTLLDLPGKPKVKLNMMSTMGNGFTFPMMTLTLLALVYASTTTKGRCYVDYSRIGVFGDDIICPSKCYQEVCKTLVAAGLIVNSDKSYSEGPFRESCGGDYYNGKYITPFYVKSLGNDAEVYATINAMLEWAWDLGDEPIPQVIKPLIHLVNMLHTPLLVPFWSQPTEGIRTITVKKNYYRIVPVTRKRRGKCEYFNADALMLAAIGGYVETVWKRKRLPGSPEPSFASDGVRLAWSPRMSGKTVWRLDKTRLPRGFLDGSTCLNSALGPTTMESWIDSLVTIVVARE</sequence>
<evidence type="ECO:0000256" key="3">
    <source>
        <dbReference type="ARBA" id="ARBA00022679"/>
    </source>
</evidence>
<keyword evidence="9" id="KW-0460">Magnesium</keyword>
<dbReference type="GO" id="GO:0046872">
    <property type="term" value="F:metal ion binding"/>
    <property type="evidence" value="ECO:0007669"/>
    <property type="project" value="UniProtKB-KW"/>
</dbReference>
<keyword evidence="6" id="KW-0693">Viral RNA replication</keyword>
<evidence type="ECO:0000256" key="4">
    <source>
        <dbReference type="ARBA" id="ARBA00022695"/>
    </source>
</evidence>
<evidence type="ECO:0000259" key="10">
    <source>
        <dbReference type="PROSITE" id="PS50522"/>
    </source>
</evidence>
<dbReference type="Proteomes" id="UP000682979">
    <property type="component" value="Segment"/>
</dbReference>
<dbReference type="EMBL" id="BK013713">
    <property type="protein sequence ID" value="DAD51082.1"/>
    <property type="molecule type" value="Genomic_RNA"/>
</dbReference>
<dbReference type="GeneID" id="80396857"/>
<protein>
    <recommendedName>
        <fullName evidence="1">RNA-directed RNA polymerase</fullName>
        <ecNumber evidence="1">2.7.7.48</ecNumber>
    </recommendedName>
    <alternativeName>
        <fullName evidence="7">RNA replicase beta chain</fullName>
    </alternativeName>
</protein>
<dbReference type="EC" id="2.7.7.48" evidence="1"/>
<evidence type="ECO:0000256" key="8">
    <source>
        <dbReference type="ARBA" id="ARBA00048744"/>
    </source>
</evidence>
<feature type="binding site" evidence="9">
    <location>
        <position position="337"/>
    </location>
    <ligand>
        <name>Mg(2+)</name>
        <dbReference type="ChEBI" id="CHEBI:18420"/>
        <label>2</label>
    </ligand>
</feature>
<feature type="binding site" evidence="9">
    <location>
        <position position="247"/>
    </location>
    <ligand>
        <name>Mg(2+)</name>
        <dbReference type="ChEBI" id="CHEBI:18420"/>
        <label>2</label>
    </ligand>
</feature>
<evidence type="ECO:0000256" key="2">
    <source>
        <dbReference type="ARBA" id="ARBA00022484"/>
    </source>
</evidence>
<dbReference type="GO" id="GO:0003968">
    <property type="term" value="F:RNA-directed RNA polymerase activity"/>
    <property type="evidence" value="ECO:0007669"/>
    <property type="project" value="UniProtKB-KW"/>
</dbReference>
<dbReference type="PROSITE" id="PS50522">
    <property type="entry name" value="RDRP_PHAGE"/>
    <property type="match status" value="1"/>
</dbReference>
<evidence type="ECO:0000256" key="5">
    <source>
        <dbReference type="ARBA" id="ARBA00022741"/>
    </source>
</evidence>
<evidence type="ECO:0000313" key="12">
    <source>
        <dbReference type="Proteomes" id="UP000682979"/>
    </source>
</evidence>
<feature type="domain" description="RdRp catalytic" evidence="10">
    <location>
        <begin position="232"/>
        <end position="369"/>
    </location>
</feature>